<feature type="transmembrane region" description="Helical" evidence="6">
    <location>
        <begin position="254"/>
        <end position="278"/>
    </location>
</feature>
<proteinExistence type="predicted"/>
<organism evidence="8 9">
    <name type="scientific">Synchytrium endobioticum</name>
    <dbReference type="NCBI Taxonomy" id="286115"/>
    <lineage>
        <taxon>Eukaryota</taxon>
        <taxon>Fungi</taxon>
        <taxon>Fungi incertae sedis</taxon>
        <taxon>Chytridiomycota</taxon>
        <taxon>Chytridiomycota incertae sedis</taxon>
        <taxon>Chytridiomycetes</taxon>
        <taxon>Synchytriales</taxon>
        <taxon>Synchytriaceae</taxon>
        <taxon>Synchytrium</taxon>
    </lineage>
</organism>
<dbReference type="AlphaFoldDB" id="A0A507D099"/>
<feature type="region of interest" description="Disordered" evidence="5">
    <location>
        <begin position="608"/>
        <end position="631"/>
    </location>
</feature>
<comment type="subcellular location">
    <subcellularLocation>
        <location evidence="1">Membrane</location>
    </subcellularLocation>
</comment>
<feature type="domain" description="Amino acid transporter transmembrane" evidence="7">
    <location>
        <begin position="11"/>
        <end position="277"/>
    </location>
</feature>
<feature type="transmembrane region" description="Helical" evidence="6">
    <location>
        <begin position="157"/>
        <end position="176"/>
    </location>
</feature>
<evidence type="ECO:0000256" key="6">
    <source>
        <dbReference type="SAM" id="Phobius"/>
    </source>
</evidence>
<accession>A0A507D099</accession>
<dbReference type="VEuPathDB" id="FungiDB:SeMB42_g04472"/>
<protein>
    <recommendedName>
        <fullName evidence="7">Amino acid transporter transmembrane domain-containing protein</fullName>
    </recommendedName>
</protein>
<evidence type="ECO:0000256" key="1">
    <source>
        <dbReference type="ARBA" id="ARBA00004370"/>
    </source>
</evidence>
<evidence type="ECO:0000313" key="9">
    <source>
        <dbReference type="Proteomes" id="UP000320475"/>
    </source>
</evidence>
<reference evidence="8 9" key="1">
    <citation type="journal article" date="2019" name="Sci. Rep.">
        <title>Comparative genomics of chytrid fungi reveal insights into the obligate biotrophic and pathogenic lifestyle of Synchytrium endobioticum.</title>
        <authorList>
            <person name="van de Vossenberg B.T.L.H."/>
            <person name="Warris S."/>
            <person name="Nguyen H.D.T."/>
            <person name="van Gent-Pelzer M.P.E."/>
            <person name="Joly D.L."/>
            <person name="van de Geest H.C."/>
            <person name="Bonants P.J.M."/>
            <person name="Smith D.S."/>
            <person name="Levesque C.A."/>
            <person name="van der Lee T.A.J."/>
        </authorList>
    </citation>
    <scope>NUCLEOTIDE SEQUENCE [LARGE SCALE GENOMIC DNA]</scope>
    <source>
        <strain evidence="8 9">LEV6574</strain>
    </source>
</reference>
<gene>
    <name evidence="8" type="ORF">SeLEV6574_g04266</name>
</gene>
<evidence type="ECO:0000313" key="8">
    <source>
        <dbReference type="EMBL" id="TPX44857.1"/>
    </source>
</evidence>
<feature type="transmembrane region" description="Helical" evidence="6">
    <location>
        <begin position="298"/>
        <end position="321"/>
    </location>
</feature>
<dbReference type="GO" id="GO:0016020">
    <property type="term" value="C:membrane"/>
    <property type="evidence" value="ECO:0007669"/>
    <property type="project" value="UniProtKB-SubCell"/>
</dbReference>
<dbReference type="InterPro" id="IPR013057">
    <property type="entry name" value="AA_transpt_TM"/>
</dbReference>
<feature type="transmembrane region" description="Helical" evidence="6">
    <location>
        <begin position="12"/>
        <end position="33"/>
    </location>
</feature>
<feature type="transmembrane region" description="Helical" evidence="6">
    <location>
        <begin position="690"/>
        <end position="709"/>
    </location>
</feature>
<feature type="compositionally biased region" description="Low complexity" evidence="5">
    <location>
        <begin position="517"/>
        <end position="529"/>
    </location>
</feature>
<keyword evidence="3 6" id="KW-1133">Transmembrane helix</keyword>
<evidence type="ECO:0000256" key="4">
    <source>
        <dbReference type="ARBA" id="ARBA00023136"/>
    </source>
</evidence>
<evidence type="ECO:0000256" key="2">
    <source>
        <dbReference type="ARBA" id="ARBA00022692"/>
    </source>
</evidence>
<dbReference type="PANTHER" id="PTHR16189">
    <property type="entry name" value="TRANSMEMBRANE PROTEIN 104-RELATED"/>
    <property type="match status" value="1"/>
</dbReference>
<feature type="transmembrane region" description="Helical" evidence="6">
    <location>
        <begin position="364"/>
        <end position="385"/>
    </location>
</feature>
<evidence type="ECO:0000256" key="5">
    <source>
        <dbReference type="SAM" id="MobiDB-lite"/>
    </source>
</evidence>
<sequence>MSEDYKKNIGPTGSISLLVSSMTGPGIVTIPLIFQTGGWVVPVVTFLIMMVLTAMGSLCLIEAMSKFPGNRQFEQNVEYTVLVHQFYGRGWYYLTHLFIYGSMQSINIASIIVSIQTLDSFLITVFGGTCGFSIAPTQGILCIYRQTDTNSPFDGNVMLMTAGFVLLIALVTPMAAMKLSDNMIIQFVSFVFLCFCLTEWTIFSWSVGAHPEYLSALGSNPAAVVGSVVFNFAFVTTIPSWINSKHPSVNITSTIWTSLITVTIMYIIFGIFGALALVVPQGSNFMVAIQNSQYSTPLQTLIFIAFPILALLTSIPVYIIISRMNLIQSKLCKPGWATFWATIFPFLVVIPFQTGTLINTFINWTALIFQSVTNFIGPFLIYLFLDKRNQVLAQSVIDELDAMDFMGGERRKRGGEDDDFDYVYHLPHANPDIIVKRDPFSYYIKQQPMPDGSFADIDTPYGGNDVPTNASNMAMTAAALGIPTFAGGPSANNLNITRAGQSSFMSAMLNSLAAQAANSAPGGSNANLNTLRPGGGLNKSSLRLDGRKSQMNLQARDDPTGSHRSLAHAGGSQLSFASSIRKSKSKNLELLTLQPDQPTLRQRLAKSSNALGESRMGSVAGSKANELNSSGKPKLSALDPLLGTRKIDGSALYLEEKVNAGLAAADLINNDLNAFRAFPQWVTNVVPARVLVAWAFALTVGIVVGVIAYDFEQLAIGESPF</sequence>
<keyword evidence="4 6" id="KW-0472">Membrane</keyword>
<dbReference type="Proteomes" id="UP000320475">
    <property type="component" value="Unassembled WGS sequence"/>
</dbReference>
<evidence type="ECO:0000259" key="7">
    <source>
        <dbReference type="Pfam" id="PF01490"/>
    </source>
</evidence>
<keyword evidence="2 6" id="KW-0812">Transmembrane</keyword>
<dbReference type="EMBL" id="QEAM01000166">
    <property type="protein sequence ID" value="TPX44857.1"/>
    <property type="molecule type" value="Genomic_DNA"/>
</dbReference>
<feature type="transmembrane region" description="Helical" evidence="6">
    <location>
        <begin position="333"/>
        <end position="352"/>
    </location>
</feature>
<feature type="transmembrane region" description="Helical" evidence="6">
    <location>
        <begin position="91"/>
        <end position="115"/>
    </location>
</feature>
<evidence type="ECO:0000256" key="3">
    <source>
        <dbReference type="ARBA" id="ARBA00022989"/>
    </source>
</evidence>
<dbReference type="Pfam" id="PF01490">
    <property type="entry name" value="Aa_trans"/>
    <property type="match status" value="1"/>
</dbReference>
<feature type="transmembrane region" description="Helical" evidence="6">
    <location>
        <begin position="183"/>
        <end position="203"/>
    </location>
</feature>
<feature type="transmembrane region" description="Helical" evidence="6">
    <location>
        <begin position="223"/>
        <end position="242"/>
    </location>
</feature>
<feature type="region of interest" description="Disordered" evidence="5">
    <location>
        <begin position="517"/>
        <end position="544"/>
    </location>
</feature>
<feature type="transmembrane region" description="Helical" evidence="6">
    <location>
        <begin position="39"/>
        <end position="61"/>
    </location>
</feature>
<dbReference type="OrthoDB" id="294541at2759"/>
<name>A0A507D099_9FUNG</name>
<comment type="caution">
    <text evidence="8">The sequence shown here is derived from an EMBL/GenBank/DDBJ whole genome shotgun (WGS) entry which is preliminary data.</text>
</comment>
<dbReference type="PANTHER" id="PTHR16189:SF3">
    <property type="entry name" value="AMINO ACID TRANSPORTER TRANSMEMBRANE DOMAIN-CONTAINING PROTEIN"/>
    <property type="match status" value="1"/>
</dbReference>